<organism evidence="2 3">
    <name type="scientific">Chryseobacterium artocarpi</name>
    <dbReference type="NCBI Taxonomy" id="1414727"/>
    <lineage>
        <taxon>Bacteria</taxon>
        <taxon>Pseudomonadati</taxon>
        <taxon>Bacteroidota</taxon>
        <taxon>Flavobacteriia</taxon>
        <taxon>Flavobacteriales</taxon>
        <taxon>Weeksellaceae</taxon>
        <taxon>Chryseobacterium group</taxon>
        <taxon>Chryseobacterium</taxon>
    </lineage>
</organism>
<evidence type="ECO:0000259" key="1">
    <source>
        <dbReference type="Pfam" id="PF01345"/>
    </source>
</evidence>
<keyword evidence="3" id="KW-1185">Reference proteome</keyword>
<dbReference type="InterPro" id="IPR001434">
    <property type="entry name" value="OmcB-like_DUF11"/>
</dbReference>
<name>A0A1B8ZY81_9FLAO</name>
<proteinExistence type="predicted"/>
<evidence type="ECO:0000313" key="2">
    <source>
        <dbReference type="EMBL" id="OCA76549.1"/>
    </source>
</evidence>
<sequence length="357" mass="37537">MSPLTTITVTGTSCSSDVQITADNTNPTCAVKGTNFTIKYKVKNNGTSPTANTVATLPTLPSAAFTYVSNTATAGAFDPATNKWTIPTLASGVEQVLSLTYTARTDATGSINYTSDATVDSGTSPDPTPGNNTLAMTSQYVYPLDNIATNADTGNFFAGDTNTINVLANDMVNGIAATINSNSNTKVTMVSQSTANALSIDANGIITAPSTLPAGTYTLTYNYCYYTTYGSVTMPSACTNCKTATATITLQNKFCYKTPTTLTGGINPSAAISTINARNTVTNWQNNYKGADLVVESKTKGFVINRLTQAQIDAIPSANLLEGMIVYNITTNKMLVYVVSVSSGNGWKEFTKQTCLN</sequence>
<dbReference type="Pfam" id="PF01345">
    <property type="entry name" value="DUF11"/>
    <property type="match status" value="1"/>
</dbReference>
<accession>A0A1B8ZY81</accession>
<dbReference type="InterPro" id="IPR013783">
    <property type="entry name" value="Ig-like_fold"/>
</dbReference>
<feature type="domain" description="DUF11" evidence="1">
    <location>
        <begin position="17"/>
        <end position="136"/>
    </location>
</feature>
<gene>
    <name evidence="2" type="ORF">BBI01_22125</name>
</gene>
<reference evidence="2 3" key="1">
    <citation type="submission" date="2016-07" db="EMBL/GenBank/DDBJ databases">
        <authorList>
            <person name="Jeong J.-J."/>
            <person name="Kim D.W."/>
            <person name="Sang M.K."/>
            <person name="Choi I.-G."/>
            <person name="Kim K.D."/>
        </authorList>
    </citation>
    <scope>NUCLEOTIDE SEQUENCE [LARGE SCALE GENOMIC DNA]</scope>
    <source>
        <strain evidence="2 3">UTM-3</strain>
    </source>
</reference>
<dbReference type="AlphaFoldDB" id="A0A1B8ZY81"/>
<evidence type="ECO:0000313" key="3">
    <source>
        <dbReference type="Proteomes" id="UP000092651"/>
    </source>
</evidence>
<dbReference type="Proteomes" id="UP000092651">
    <property type="component" value="Unassembled WGS sequence"/>
</dbReference>
<dbReference type="Gene3D" id="2.60.40.10">
    <property type="entry name" value="Immunoglobulins"/>
    <property type="match status" value="1"/>
</dbReference>
<comment type="caution">
    <text evidence="2">The sequence shown here is derived from an EMBL/GenBank/DDBJ whole genome shotgun (WGS) entry which is preliminary data.</text>
</comment>
<dbReference type="EMBL" id="MAYH01000007">
    <property type="protein sequence ID" value="OCA76549.1"/>
    <property type="molecule type" value="Genomic_DNA"/>
</dbReference>
<protein>
    <recommendedName>
        <fullName evidence="1">DUF11 domain-containing protein</fullName>
    </recommendedName>
</protein>